<gene>
    <name evidence="1" type="ORF">IAA47_04795</name>
</gene>
<comment type="caution">
    <text evidence="1">The sequence shown here is derived from an EMBL/GenBank/DDBJ whole genome shotgun (WGS) entry which is preliminary data.</text>
</comment>
<organism evidence="1 2">
    <name type="scientific">Candidatus Fusobacterium pullicola</name>
    <dbReference type="NCBI Taxonomy" id="2838601"/>
    <lineage>
        <taxon>Bacteria</taxon>
        <taxon>Fusobacteriati</taxon>
        <taxon>Fusobacteriota</taxon>
        <taxon>Fusobacteriia</taxon>
        <taxon>Fusobacteriales</taxon>
        <taxon>Fusobacteriaceae</taxon>
        <taxon>Fusobacterium</taxon>
    </lineage>
</organism>
<proteinExistence type="predicted"/>
<accession>A0A9E2NWZ6</accession>
<reference evidence="1" key="2">
    <citation type="submission" date="2021-04" db="EMBL/GenBank/DDBJ databases">
        <authorList>
            <person name="Gilroy R."/>
        </authorList>
    </citation>
    <scope>NUCLEOTIDE SEQUENCE</scope>
    <source>
        <strain evidence="1">A6-441</strain>
    </source>
</reference>
<dbReference type="Proteomes" id="UP000724657">
    <property type="component" value="Unassembled WGS sequence"/>
</dbReference>
<reference evidence="1" key="1">
    <citation type="journal article" date="2021" name="PeerJ">
        <title>Extensive microbial diversity within the chicken gut microbiome revealed by metagenomics and culture.</title>
        <authorList>
            <person name="Gilroy R."/>
            <person name="Ravi A."/>
            <person name="Getino M."/>
            <person name="Pursley I."/>
            <person name="Horton D.L."/>
            <person name="Alikhan N.F."/>
            <person name="Baker D."/>
            <person name="Gharbi K."/>
            <person name="Hall N."/>
            <person name="Watson M."/>
            <person name="Adriaenssens E.M."/>
            <person name="Foster-Nyarko E."/>
            <person name="Jarju S."/>
            <person name="Secka A."/>
            <person name="Antonio M."/>
            <person name="Oren A."/>
            <person name="Chaudhuri R.R."/>
            <person name="La Ragione R."/>
            <person name="Hildebrand F."/>
            <person name="Pallen M.J."/>
        </authorList>
    </citation>
    <scope>NUCLEOTIDE SEQUENCE</scope>
    <source>
        <strain evidence="1">A6-441</strain>
    </source>
</reference>
<dbReference type="AlphaFoldDB" id="A0A9E2NWZ6"/>
<evidence type="ECO:0000313" key="2">
    <source>
        <dbReference type="Proteomes" id="UP000724657"/>
    </source>
</evidence>
<name>A0A9E2NWZ6_9FUSO</name>
<evidence type="ECO:0000313" key="1">
    <source>
        <dbReference type="EMBL" id="MBU3842289.1"/>
    </source>
</evidence>
<dbReference type="EMBL" id="JAHLFN010000043">
    <property type="protein sequence ID" value="MBU3842289.1"/>
    <property type="molecule type" value="Genomic_DNA"/>
</dbReference>
<protein>
    <submittedName>
        <fullName evidence="1">Uncharacterized protein</fullName>
    </submittedName>
</protein>
<sequence length="145" mass="16733">MKKLLLGAIFSLIAVPSFAKIEMKILEPLRFEYFNTRMLGSDKIAGYGTIEIKADKEDFGKKLVFQFPKKGLITNRKKWIEIEQYGMELPDKELIVSQETMNVKFYAVLNRRDIDKGEEADIIEGKYNGYVPIIVSQYGKLNEVE</sequence>